<dbReference type="CDD" id="cd19075">
    <property type="entry name" value="AKR_AKR7A1-5"/>
    <property type="match status" value="1"/>
</dbReference>
<dbReference type="AlphaFoldDB" id="A0A9P6N4A1"/>
<sequence length="355" mass="40021">MTSNNNNNNNNNLPRVVLGTMTFGFETRHDLSLVRVCGAENAKPFLELFGSHGHVEIDTARVYGAGTTEQVLSQLPTAHFKIATKAWPFEDGSFNEENLAAQLRQSLKTLNTTKVDIFYLHAPEGATPLEVTAKAVNNLYKEELFERFGLSNFPSWQVALIHEICKQNGYVLPTVYQGMYNPISRSVVPELLPCLKHLNISFYGYHPLASGLLTGKYKFDKDVADGLRFDPKTGYGKNFRERYWNQLTFEGIEILEKAAAENQITLLEATLRWMRHHSGLEAKDGIIIGTTSLKNLEESLRDLDKGPLDESMVQAFDEAWEKVKPSSQYYAKHTTMKFPAPAIKRLMGQAEDQAQ</sequence>
<dbReference type="Proteomes" id="UP000703661">
    <property type="component" value="Unassembled WGS sequence"/>
</dbReference>
<accession>A0A9P6N4A1</accession>
<organism evidence="3 4">
    <name type="scientific">Entomortierella chlamydospora</name>
    <dbReference type="NCBI Taxonomy" id="101097"/>
    <lineage>
        <taxon>Eukaryota</taxon>
        <taxon>Fungi</taxon>
        <taxon>Fungi incertae sedis</taxon>
        <taxon>Mucoromycota</taxon>
        <taxon>Mortierellomycotina</taxon>
        <taxon>Mortierellomycetes</taxon>
        <taxon>Mortierellales</taxon>
        <taxon>Mortierellaceae</taxon>
        <taxon>Entomortierella</taxon>
    </lineage>
</organism>
<dbReference type="PANTHER" id="PTHR43364:SF4">
    <property type="entry name" value="NAD(P)-LINKED OXIDOREDUCTASE SUPERFAMILY PROTEIN"/>
    <property type="match status" value="1"/>
</dbReference>
<dbReference type="Gene3D" id="3.20.20.100">
    <property type="entry name" value="NADP-dependent oxidoreductase domain"/>
    <property type="match status" value="1"/>
</dbReference>
<protein>
    <recommendedName>
        <fullName evidence="2">NADP-dependent oxidoreductase domain-containing protein</fullName>
    </recommendedName>
</protein>
<comment type="caution">
    <text evidence="3">The sequence shown here is derived from an EMBL/GenBank/DDBJ whole genome shotgun (WGS) entry which is preliminary data.</text>
</comment>
<evidence type="ECO:0000259" key="2">
    <source>
        <dbReference type="Pfam" id="PF00248"/>
    </source>
</evidence>
<keyword evidence="1" id="KW-0560">Oxidoreductase</keyword>
<keyword evidence="4" id="KW-1185">Reference proteome</keyword>
<dbReference type="GO" id="GO:0016491">
    <property type="term" value="F:oxidoreductase activity"/>
    <property type="evidence" value="ECO:0007669"/>
    <property type="project" value="UniProtKB-KW"/>
</dbReference>
<dbReference type="InterPro" id="IPR050523">
    <property type="entry name" value="AKR_Detox_Biosynth"/>
</dbReference>
<dbReference type="InterPro" id="IPR023210">
    <property type="entry name" value="NADP_OxRdtase_dom"/>
</dbReference>
<reference evidence="3" key="1">
    <citation type="journal article" date="2020" name="Fungal Divers.">
        <title>Resolving the Mortierellaceae phylogeny through synthesis of multi-gene phylogenetics and phylogenomics.</title>
        <authorList>
            <person name="Vandepol N."/>
            <person name="Liber J."/>
            <person name="Desiro A."/>
            <person name="Na H."/>
            <person name="Kennedy M."/>
            <person name="Barry K."/>
            <person name="Grigoriev I.V."/>
            <person name="Miller A.N."/>
            <person name="O'Donnell K."/>
            <person name="Stajich J.E."/>
            <person name="Bonito G."/>
        </authorList>
    </citation>
    <scope>NUCLEOTIDE SEQUENCE</scope>
    <source>
        <strain evidence="3">NRRL 2769</strain>
    </source>
</reference>
<dbReference type="SUPFAM" id="SSF51430">
    <property type="entry name" value="NAD(P)-linked oxidoreductase"/>
    <property type="match status" value="1"/>
</dbReference>
<dbReference type="EMBL" id="JAAAID010000072">
    <property type="protein sequence ID" value="KAG0023101.1"/>
    <property type="molecule type" value="Genomic_DNA"/>
</dbReference>
<dbReference type="InterPro" id="IPR036812">
    <property type="entry name" value="NAD(P)_OxRdtase_dom_sf"/>
</dbReference>
<dbReference type="OrthoDB" id="2310150at2759"/>
<dbReference type="Pfam" id="PF00248">
    <property type="entry name" value="Aldo_ket_red"/>
    <property type="match status" value="1"/>
</dbReference>
<dbReference type="PANTHER" id="PTHR43364">
    <property type="entry name" value="NADH-SPECIFIC METHYLGLYOXAL REDUCTASE-RELATED"/>
    <property type="match status" value="1"/>
</dbReference>
<evidence type="ECO:0000313" key="3">
    <source>
        <dbReference type="EMBL" id="KAG0023101.1"/>
    </source>
</evidence>
<evidence type="ECO:0000313" key="4">
    <source>
        <dbReference type="Proteomes" id="UP000703661"/>
    </source>
</evidence>
<name>A0A9P6N4A1_9FUNG</name>
<evidence type="ECO:0000256" key="1">
    <source>
        <dbReference type="ARBA" id="ARBA00023002"/>
    </source>
</evidence>
<proteinExistence type="predicted"/>
<feature type="domain" description="NADP-dependent oxidoreductase" evidence="2">
    <location>
        <begin position="16"/>
        <end position="321"/>
    </location>
</feature>
<gene>
    <name evidence="3" type="ORF">BGZ80_010403</name>
</gene>